<dbReference type="OrthoDB" id="66620at2759"/>
<organism evidence="1 2">
    <name type="scientific">Anisodus acutangulus</name>
    <dbReference type="NCBI Taxonomy" id="402998"/>
    <lineage>
        <taxon>Eukaryota</taxon>
        <taxon>Viridiplantae</taxon>
        <taxon>Streptophyta</taxon>
        <taxon>Embryophyta</taxon>
        <taxon>Tracheophyta</taxon>
        <taxon>Spermatophyta</taxon>
        <taxon>Magnoliopsida</taxon>
        <taxon>eudicotyledons</taxon>
        <taxon>Gunneridae</taxon>
        <taxon>Pentapetalae</taxon>
        <taxon>asterids</taxon>
        <taxon>lamiids</taxon>
        <taxon>Solanales</taxon>
        <taxon>Solanaceae</taxon>
        <taxon>Solanoideae</taxon>
        <taxon>Hyoscyameae</taxon>
        <taxon>Anisodus</taxon>
    </lineage>
</organism>
<proteinExistence type="predicted"/>
<dbReference type="Proteomes" id="UP001152561">
    <property type="component" value="Unassembled WGS sequence"/>
</dbReference>
<dbReference type="PANTHER" id="PTHR48040">
    <property type="entry name" value="PLEIOTROPIC DRUG RESISTANCE PROTEIN 1-LIKE ISOFORM X1"/>
    <property type="match status" value="1"/>
</dbReference>
<sequence length="116" mass="13822">MKKIRRKENKREVFTAPGGDVFERSARENDDEKELKWAAIERLSTYDRLRKGILRQTLDDGETNYHEVDLVHLGLQDRKQLLESILKLVEEDNKMFLRRLRDRTDRVGIETPKIEV</sequence>
<gene>
    <name evidence="1" type="ORF">K7X08_003211</name>
</gene>
<protein>
    <submittedName>
        <fullName evidence="1">Uncharacterized protein</fullName>
    </submittedName>
</protein>
<dbReference type="PANTHER" id="PTHR48040:SF26">
    <property type="entry name" value="ABC TRANSPORTER DOMAIN-CONTAINING PROTEIN"/>
    <property type="match status" value="1"/>
</dbReference>
<accession>A0A9Q1MGB9</accession>
<comment type="caution">
    <text evidence="1">The sequence shown here is derived from an EMBL/GenBank/DDBJ whole genome shotgun (WGS) entry which is preliminary data.</text>
</comment>
<evidence type="ECO:0000313" key="1">
    <source>
        <dbReference type="EMBL" id="KAJ8557586.1"/>
    </source>
</evidence>
<dbReference type="AlphaFoldDB" id="A0A9Q1MGB9"/>
<reference evidence="2" key="1">
    <citation type="journal article" date="2023" name="Proc. Natl. Acad. Sci. U.S.A.">
        <title>Genomic and structural basis for evolution of tropane alkaloid biosynthesis.</title>
        <authorList>
            <person name="Wanga Y.-J."/>
            <person name="Taina T."/>
            <person name="Yua J.-Y."/>
            <person name="Lia J."/>
            <person name="Xua B."/>
            <person name="Chenc J."/>
            <person name="D'Auriad J.C."/>
            <person name="Huanga J.-P."/>
            <person name="Huanga S.-X."/>
        </authorList>
    </citation>
    <scope>NUCLEOTIDE SEQUENCE [LARGE SCALE GENOMIC DNA]</scope>
    <source>
        <strain evidence="2">cv. KIB-2019</strain>
    </source>
</reference>
<evidence type="ECO:0000313" key="2">
    <source>
        <dbReference type="Proteomes" id="UP001152561"/>
    </source>
</evidence>
<dbReference type="EMBL" id="JAJAGQ010000007">
    <property type="protein sequence ID" value="KAJ8557586.1"/>
    <property type="molecule type" value="Genomic_DNA"/>
</dbReference>
<name>A0A9Q1MGB9_9SOLA</name>
<keyword evidence="2" id="KW-1185">Reference proteome</keyword>